<organism evidence="1 2">
    <name type="scientific">Magnetospirillum aberrantis SpK</name>
    <dbReference type="NCBI Taxonomy" id="908842"/>
    <lineage>
        <taxon>Bacteria</taxon>
        <taxon>Pseudomonadati</taxon>
        <taxon>Pseudomonadota</taxon>
        <taxon>Alphaproteobacteria</taxon>
        <taxon>Rhodospirillales</taxon>
        <taxon>Rhodospirillaceae</taxon>
        <taxon>Magnetospirillum</taxon>
    </lineage>
</organism>
<name>A0A7C9QRS5_9PROT</name>
<dbReference type="AlphaFoldDB" id="A0A7C9QRS5"/>
<evidence type="ECO:0000313" key="2">
    <source>
        <dbReference type="Proteomes" id="UP000480684"/>
    </source>
</evidence>
<comment type="caution">
    <text evidence="1">The sequence shown here is derived from an EMBL/GenBank/DDBJ whole genome shotgun (WGS) entry which is preliminary data.</text>
</comment>
<accession>A0A7C9QRS5</accession>
<gene>
    <name evidence="1" type="ORF">G4223_01020</name>
</gene>
<proteinExistence type="predicted"/>
<dbReference type="EMBL" id="JAAIYP010000004">
    <property type="protein sequence ID" value="NFV78697.1"/>
    <property type="molecule type" value="Genomic_DNA"/>
</dbReference>
<dbReference type="InterPro" id="IPR025455">
    <property type="entry name" value="DUF4276"/>
</dbReference>
<protein>
    <submittedName>
        <fullName evidence="1">DUF4276 family protein</fullName>
    </submittedName>
</protein>
<evidence type="ECO:0000313" key="1">
    <source>
        <dbReference type="EMBL" id="NFV78697.1"/>
    </source>
</evidence>
<reference evidence="1 2" key="1">
    <citation type="submission" date="2020-02" db="EMBL/GenBank/DDBJ databases">
        <authorList>
            <person name="Dziuba M."/>
            <person name="Kuznetsov B."/>
            <person name="Mardanov A."/>
            <person name="Ravin N."/>
            <person name="Grouzdev D."/>
        </authorList>
    </citation>
    <scope>NUCLEOTIDE SEQUENCE [LARGE SCALE GENOMIC DNA]</scope>
    <source>
        <strain evidence="1 2">SpK</strain>
    </source>
</reference>
<keyword evidence="2" id="KW-1185">Reference proteome</keyword>
<sequence>MTRLLIHVEGETEETFVREVLRPHLFAYGYQRVDARLLGNTRLRSHRGGIRPWTSARTDILRHLSEDKGCLATTMVDYYGLPVGEGRAWPGRLEARGRPFAEKAAVMEKAIMADLEGLADFAVTRRFIPFVIMHEFEALLFSDCEAFARGIGQDSMAKAFQEIRDLFSSPEEINDSPETAPSKRVERLVPGYEKPLMGTIAALEIGLPAIRSACPSFHCWLERLEHWPRHPAP</sequence>
<dbReference type="Proteomes" id="UP000480684">
    <property type="component" value="Unassembled WGS sequence"/>
</dbReference>
<dbReference type="Pfam" id="PF14103">
    <property type="entry name" value="DUF4276"/>
    <property type="match status" value="1"/>
</dbReference>
<dbReference type="RefSeq" id="WP_163673866.1">
    <property type="nucleotide sequence ID" value="NZ_JAAIYP010000004.1"/>
</dbReference>